<dbReference type="EMBL" id="QKWP01001028">
    <property type="protein sequence ID" value="RIB12403.1"/>
    <property type="molecule type" value="Genomic_DNA"/>
</dbReference>
<name>A0A397UXY8_9GLOM</name>
<protein>
    <submittedName>
        <fullName evidence="1">Uncharacterized protein</fullName>
    </submittedName>
</protein>
<dbReference type="Proteomes" id="UP000266673">
    <property type="component" value="Unassembled WGS sequence"/>
</dbReference>
<dbReference type="AlphaFoldDB" id="A0A397UXY8"/>
<keyword evidence="2" id="KW-1185">Reference proteome</keyword>
<comment type="caution">
    <text evidence="1">The sequence shown here is derived from an EMBL/GenBank/DDBJ whole genome shotgun (WGS) entry which is preliminary data.</text>
</comment>
<evidence type="ECO:0000313" key="2">
    <source>
        <dbReference type="Proteomes" id="UP000266673"/>
    </source>
</evidence>
<reference evidence="1 2" key="1">
    <citation type="submission" date="2018-06" db="EMBL/GenBank/DDBJ databases">
        <title>Comparative genomics reveals the genomic features of Rhizophagus irregularis, R. cerebriforme, R. diaphanum and Gigaspora rosea, and their symbiotic lifestyle signature.</title>
        <authorList>
            <person name="Morin E."/>
            <person name="San Clemente H."/>
            <person name="Chen E.C.H."/>
            <person name="De La Providencia I."/>
            <person name="Hainaut M."/>
            <person name="Kuo A."/>
            <person name="Kohler A."/>
            <person name="Murat C."/>
            <person name="Tang N."/>
            <person name="Roy S."/>
            <person name="Loubradou J."/>
            <person name="Henrissat B."/>
            <person name="Grigoriev I.V."/>
            <person name="Corradi N."/>
            <person name="Roux C."/>
            <person name="Martin F.M."/>
        </authorList>
    </citation>
    <scope>NUCLEOTIDE SEQUENCE [LARGE SCALE GENOMIC DNA]</scope>
    <source>
        <strain evidence="1 2">DAOM 194757</strain>
    </source>
</reference>
<gene>
    <name evidence="1" type="ORF">C2G38_2101056</name>
</gene>
<evidence type="ECO:0000313" key="1">
    <source>
        <dbReference type="EMBL" id="RIB12403.1"/>
    </source>
</evidence>
<proteinExistence type="predicted"/>
<accession>A0A397UXY8</accession>
<organism evidence="1 2">
    <name type="scientific">Gigaspora rosea</name>
    <dbReference type="NCBI Taxonomy" id="44941"/>
    <lineage>
        <taxon>Eukaryota</taxon>
        <taxon>Fungi</taxon>
        <taxon>Fungi incertae sedis</taxon>
        <taxon>Mucoromycota</taxon>
        <taxon>Glomeromycotina</taxon>
        <taxon>Glomeromycetes</taxon>
        <taxon>Diversisporales</taxon>
        <taxon>Gigasporaceae</taxon>
        <taxon>Gigaspora</taxon>
    </lineage>
</organism>
<sequence length="61" mass="7199">MSEISLIQVIIRDCILGIIGKKIIYEYMNSKRLRLIKYLTFKRMCLMYLRVGVLGETPKMT</sequence>